<organism evidence="4">
    <name type="scientific">Chrysotila carterae</name>
    <name type="common">Marine alga</name>
    <name type="synonym">Syracosphaera carterae</name>
    <dbReference type="NCBI Taxonomy" id="13221"/>
    <lineage>
        <taxon>Eukaryota</taxon>
        <taxon>Haptista</taxon>
        <taxon>Haptophyta</taxon>
        <taxon>Prymnesiophyceae</taxon>
        <taxon>Isochrysidales</taxon>
        <taxon>Isochrysidaceae</taxon>
        <taxon>Chrysotila</taxon>
    </lineage>
</organism>
<dbReference type="AlphaFoldDB" id="A0A6T0EF85"/>
<dbReference type="EMBL" id="HBIZ01065337">
    <property type="protein sequence ID" value="CAE0787433.1"/>
    <property type="molecule type" value="Transcribed_RNA"/>
</dbReference>
<evidence type="ECO:0000256" key="1">
    <source>
        <dbReference type="SAM" id="MobiDB-lite"/>
    </source>
</evidence>
<protein>
    <submittedName>
        <fullName evidence="4">Uncharacterized protein</fullName>
    </submittedName>
</protein>
<dbReference type="EMBL" id="HBIZ01065336">
    <property type="protein sequence ID" value="CAE0787432.1"/>
    <property type="molecule type" value="Transcribed_RNA"/>
</dbReference>
<evidence type="ECO:0000313" key="3">
    <source>
        <dbReference type="EMBL" id="CAE0787432.1"/>
    </source>
</evidence>
<evidence type="ECO:0000313" key="4">
    <source>
        <dbReference type="EMBL" id="CAE0787433.1"/>
    </source>
</evidence>
<feature type="transmembrane region" description="Helical" evidence="2">
    <location>
        <begin position="292"/>
        <end position="311"/>
    </location>
</feature>
<name>A0A6T0EF85_CHRCT</name>
<feature type="transmembrane region" description="Helical" evidence="2">
    <location>
        <begin position="216"/>
        <end position="240"/>
    </location>
</feature>
<feature type="compositionally biased region" description="Basic and acidic residues" evidence="1">
    <location>
        <begin position="41"/>
        <end position="51"/>
    </location>
</feature>
<gene>
    <name evidence="3" type="ORF">PCAR00345_LOCUS40140</name>
    <name evidence="4" type="ORF">PCAR00345_LOCUS40141</name>
</gene>
<accession>A0A6T0EF85</accession>
<reference evidence="4" key="1">
    <citation type="submission" date="2021-01" db="EMBL/GenBank/DDBJ databases">
        <authorList>
            <person name="Corre E."/>
            <person name="Pelletier E."/>
            <person name="Niang G."/>
            <person name="Scheremetjew M."/>
            <person name="Finn R."/>
            <person name="Kale V."/>
            <person name="Holt S."/>
            <person name="Cochrane G."/>
            <person name="Meng A."/>
            <person name="Brown T."/>
            <person name="Cohen L."/>
        </authorList>
    </citation>
    <scope>NUCLEOTIDE SEQUENCE</scope>
    <source>
        <strain evidence="4">CCMP645</strain>
    </source>
</reference>
<keyword evidence="2" id="KW-0472">Membrane</keyword>
<feature type="transmembrane region" description="Helical" evidence="2">
    <location>
        <begin position="260"/>
        <end position="286"/>
    </location>
</feature>
<proteinExistence type="predicted"/>
<feature type="region of interest" description="Disordered" evidence="1">
    <location>
        <begin position="1"/>
        <end position="66"/>
    </location>
</feature>
<keyword evidence="2" id="KW-0812">Transmembrane</keyword>
<evidence type="ECO:0000256" key="2">
    <source>
        <dbReference type="SAM" id="Phobius"/>
    </source>
</evidence>
<keyword evidence="2" id="KW-1133">Transmembrane helix</keyword>
<sequence length="333" mass="37204">MRWTSKQRTAVAPGSSKLDGEGITNSPFIGAPDSLSPAMRLEPEPHKETTSERAQAAPHMEVNEEMQQRRALAELAREARQRLEPWLNLETPAAASGILAALLGRAHQDEMCAGCAPLSDFSRELIKLGGIEAVLPLLHVARLDMENNGIVTIADFTAHTERGQALIERSLNMHLNNGVIGALMLFIIFPLTLTPVEPSDDCRSEMGDTLCERFAIASWITLMCTFALSLVLLFMSSMAYKHLSFWMPDLTSQLWYVSNFRLSFVAATVSSMLLIGLMPLYVIFSAFCYDRLIGYCAVMPAVLFWVIHYCTERHARQSWLYVHRLAKAQVRIS</sequence>
<feature type="transmembrane region" description="Helical" evidence="2">
    <location>
        <begin position="178"/>
        <end position="196"/>
    </location>
</feature>